<accession>A0A6J6DL81</accession>
<dbReference type="PANTHER" id="PTHR22572">
    <property type="entry name" value="SUGAR-1-PHOSPHATE GUANYL TRANSFERASE"/>
    <property type="match status" value="1"/>
</dbReference>
<dbReference type="EMBL" id="CAEZTJ010000032">
    <property type="protein sequence ID" value="CAB4564126.1"/>
    <property type="molecule type" value="Genomic_DNA"/>
</dbReference>
<dbReference type="InterPro" id="IPR005835">
    <property type="entry name" value="NTP_transferase_dom"/>
</dbReference>
<organism evidence="2">
    <name type="scientific">freshwater metagenome</name>
    <dbReference type="NCBI Taxonomy" id="449393"/>
    <lineage>
        <taxon>unclassified sequences</taxon>
        <taxon>metagenomes</taxon>
        <taxon>ecological metagenomes</taxon>
    </lineage>
</organism>
<feature type="domain" description="Nucleotidyl transferase" evidence="1">
    <location>
        <begin position="8"/>
        <end position="238"/>
    </location>
</feature>
<dbReference type="CDD" id="cd04181">
    <property type="entry name" value="NTP_transferase"/>
    <property type="match status" value="1"/>
</dbReference>
<dbReference type="AlphaFoldDB" id="A0A6J6DL81"/>
<dbReference type="Gene3D" id="3.90.550.10">
    <property type="entry name" value="Spore Coat Polysaccharide Biosynthesis Protein SpsA, Chain A"/>
    <property type="match status" value="1"/>
</dbReference>
<reference evidence="2" key="1">
    <citation type="submission" date="2020-05" db="EMBL/GenBank/DDBJ databases">
        <authorList>
            <person name="Chiriac C."/>
            <person name="Salcher M."/>
            <person name="Ghai R."/>
            <person name="Kavagutti S V."/>
        </authorList>
    </citation>
    <scope>NUCLEOTIDE SEQUENCE</scope>
</reference>
<sequence length="330" mass="35216">MPDSSPAAILLVGGRGTRLAPLTDLTPKPMLPVGGVPFTLHQILQARSAGIKRIVLATSYLAEVFEPYFGDGSRFDLEIRYAVEKEALGTGGGIRNAAELLDRSDDAPIVIFNGDVLSAHDLAGQIRRHRERDADVTLYLTKVEDARAYGVVPTDGEGWVEAFLEKMENPISDQINAGCYVFRRSVIDEIPSGRVVSIERETFPSLLSAGRRVQGFIDEGYWRDIGTPSALIAASADLITGRFRSPATPTPNSPSGAGYIAPTAQISENVVVAEGSVILDGATIGEGSRILGSIISEKAVIDAGSVIRTSFVAPHSQIARIDVEGEILGF</sequence>
<dbReference type="SUPFAM" id="SSF53448">
    <property type="entry name" value="Nucleotide-diphospho-sugar transferases"/>
    <property type="match status" value="1"/>
</dbReference>
<dbReference type="InterPro" id="IPR029044">
    <property type="entry name" value="Nucleotide-diphossugar_trans"/>
</dbReference>
<evidence type="ECO:0000313" key="2">
    <source>
        <dbReference type="EMBL" id="CAB4564126.1"/>
    </source>
</evidence>
<proteinExistence type="predicted"/>
<dbReference type="InterPro" id="IPR050486">
    <property type="entry name" value="Mannose-1P_guanyltransferase"/>
</dbReference>
<dbReference type="SUPFAM" id="SSF51161">
    <property type="entry name" value="Trimeric LpxA-like enzymes"/>
    <property type="match status" value="1"/>
</dbReference>
<evidence type="ECO:0000259" key="1">
    <source>
        <dbReference type="Pfam" id="PF00483"/>
    </source>
</evidence>
<dbReference type="Gene3D" id="2.160.10.10">
    <property type="entry name" value="Hexapeptide repeat proteins"/>
    <property type="match status" value="1"/>
</dbReference>
<gene>
    <name evidence="2" type="ORF">UFOPK1650_00360</name>
</gene>
<name>A0A6J6DL81_9ZZZZ</name>
<dbReference type="InterPro" id="IPR011004">
    <property type="entry name" value="Trimer_LpxA-like_sf"/>
</dbReference>
<dbReference type="Pfam" id="PF00483">
    <property type="entry name" value="NTP_transferase"/>
    <property type="match status" value="1"/>
</dbReference>
<protein>
    <submittedName>
        <fullName evidence="2">Unannotated protein</fullName>
    </submittedName>
</protein>